<evidence type="ECO:0000313" key="9">
    <source>
        <dbReference type="EMBL" id="CTQ69267.1"/>
    </source>
</evidence>
<dbReference type="NCBIfam" id="TIGR02273">
    <property type="entry name" value="16S_RimM"/>
    <property type="match status" value="1"/>
</dbReference>
<dbReference type="SUPFAM" id="SSF50447">
    <property type="entry name" value="Translation proteins"/>
    <property type="match status" value="1"/>
</dbReference>
<dbReference type="AlphaFoldDB" id="A0A0M7A3S1"/>
<gene>
    <name evidence="5 9" type="primary">rimM</name>
    <name evidence="9" type="ORF">LAX5112_02050</name>
</gene>
<keyword evidence="10" id="KW-1185">Reference proteome</keyword>
<dbReference type="EMBL" id="CXWD01000007">
    <property type="protein sequence ID" value="CTQ69267.1"/>
    <property type="molecule type" value="Genomic_DNA"/>
</dbReference>
<evidence type="ECO:0000256" key="6">
    <source>
        <dbReference type="SAM" id="MobiDB-lite"/>
    </source>
</evidence>
<keyword evidence="1 5" id="KW-0963">Cytoplasm</keyword>
<accession>A0A0M7A3S1</accession>
<dbReference type="GO" id="GO:0043022">
    <property type="term" value="F:ribosome binding"/>
    <property type="evidence" value="ECO:0007669"/>
    <property type="project" value="InterPro"/>
</dbReference>
<dbReference type="InterPro" id="IPR056792">
    <property type="entry name" value="PRC_RimM"/>
</dbReference>
<dbReference type="GO" id="GO:0005840">
    <property type="term" value="C:ribosome"/>
    <property type="evidence" value="ECO:0007669"/>
    <property type="project" value="InterPro"/>
</dbReference>
<dbReference type="InterPro" id="IPR002676">
    <property type="entry name" value="RimM_N"/>
</dbReference>
<evidence type="ECO:0000256" key="5">
    <source>
        <dbReference type="HAMAP-Rule" id="MF_00014"/>
    </source>
</evidence>
<dbReference type="OrthoDB" id="9788191at2"/>
<comment type="domain">
    <text evidence="5">The PRC barrel domain binds ribosomal protein uS19.</text>
</comment>
<dbReference type="InterPro" id="IPR011033">
    <property type="entry name" value="PRC_barrel-like_sf"/>
</dbReference>
<dbReference type="HAMAP" id="MF_00014">
    <property type="entry name" value="Ribosome_mat_RimM"/>
    <property type="match status" value="1"/>
</dbReference>
<comment type="function">
    <text evidence="5">An accessory protein needed during the final step in the assembly of 30S ribosomal subunit, possibly for assembly of the head region. Essential for efficient processing of 16S rRNA. May be needed both before and after RbfA during the maturation of 16S rRNA. It has affinity for free ribosomal 30S subunits but not for 70S ribosomes.</text>
</comment>
<dbReference type="InterPro" id="IPR009000">
    <property type="entry name" value="Transl_B-barrel_sf"/>
</dbReference>
<reference evidence="10" key="1">
    <citation type="submission" date="2015-07" db="EMBL/GenBank/DDBJ databases">
        <authorList>
            <person name="Rodrigo-Torres Lidia"/>
            <person name="Arahal R.David."/>
        </authorList>
    </citation>
    <scope>NUCLEOTIDE SEQUENCE [LARGE SCALE GENOMIC DNA]</scope>
    <source>
        <strain evidence="10">CECT 5112</strain>
    </source>
</reference>
<proteinExistence type="inferred from homology"/>
<dbReference type="Gene3D" id="2.30.30.240">
    <property type="entry name" value="PRC-barrel domain"/>
    <property type="match status" value="1"/>
</dbReference>
<feature type="region of interest" description="Disordered" evidence="6">
    <location>
        <begin position="167"/>
        <end position="186"/>
    </location>
</feature>
<evidence type="ECO:0000256" key="3">
    <source>
        <dbReference type="ARBA" id="ARBA00022552"/>
    </source>
</evidence>
<evidence type="ECO:0000256" key="2">
    <source>
        <dbReference type="ARBA" id="ARBA00022517"/>
    </source>
</evidence>
<dbReference type="PANTHER" id="PTHR33692:SF1">
    <property type="entry name" value="RIBOSOME MATURATION FACTOR RIMM"/>
    <property type="match status" value="1"/>
</dbReference>
<comment type="subunit">
    <text evidence="5">Binds ribosomal protein uS19.</text>
</comment>
<comment type="subcellular location">
    <subcellularLocation>
        <location evidence="5">Cytoplasm</location>
    </subcellularLocation>
</comment>
<dbReference type="InterPro" id="IPR011961">
    <property type="entry name" value="RimM"/>
</dbReference>
<comment type="similarity">
    <text evidence="5">Belongs to the RimM family.</text>
</comment>
<dbReference type="SUPFAM" id="SSF50346">
    <property type="entry name" value="PRC-barrel domain"/>
    <property type="match status" value="1"/>
</dbReference>
<dbReference type="GO" id="GO:0006364">
    <property type="term" value="P:rRNA processing"/>
    <property type="evidence" value="ECO:0007669"/>
    <property type="project" value="UniProtKB-UniRule"/>
</dbReference>
<dbReference type="Pfam" id="PF01782">
    <property type="entry name" value="RimM"/>
    <property type="match status" value="1"/>
</dbReference>
<dbReference type="InterPro" id="IPR036976">
    <property type="entry name" value="RimM_N_sf"/>
</dbReference>
<feature type="domain" description="RimM N-terminal" evidence="7">
    <location>
        <begin position="11"/>
        <end position="90"/>
    </location>
</feature>
<feature type="domain" description="Ribosome maturation factor RimM PRC barrel" evidence="8">
    <location>
        <begin position="102"/>
        <end position="168"/>
    </location>
</feature>
<keyword evidence="2 5" id="KW-0690">Ribosome biogenesis</keyword>
<evidence type="ECO:0000256" key="1">
    <source>
        <dbReference type="ARBA" id="ARBA00022490"/>
    </source>
</evidence>
<keyword evidence="4 5" id="KW-0143">Chaperone</keyword>
<keyword evidence="3 5" id="KW-0698">rRNA processing</keyword>
<dbReference type="GO" id="GO:0005737">
    <property type="term" value="C:cytoplasm"/>
    <property type="evidence" value="ECO:0007669"/>
    <property type="project" value="UniProtKB-SubCell"/>
</dbReference>
<sequence length="186" mass="20807">MSSKETQKVLMAKIGAAHGVRGEVRVKPFGDDPLSFTDYGVLTTKDGKQSFEVVSARVQKTVVVTKFKEVTDRNRAEEINGTELYIDRDQLPETDEDEFYYSDLNGLDVKDPQGELLGKIVAVQDFGAGDLFEIRPKRGKTFYIPFTKEFVPTINLDSGFVVADLPEDYLSDEKPDPESSTDSPDR</sequence>
<dbReference type="Proteomes" id="UP000053235">
    <property type="component" value="Unassembled WGS sequence"/>
</dbReference>
<dbReference type="PANTHER" id="PTHR33692">
    <property type="entry name" value="RIBOSOME MATURATION FACTOR RIMM"/>
    <property type="match status" value="1"/>
</dbReference>
<evidence type="ECO:0000259" key="7">
    <source>
        <dbReference type="Pfam" id="PF01782"/>
    </source>
</evidence>
<evidence type="ECO:0000256" key="4">
    <source>
        <dbReference type="ARBA" id="ARBA00023186"/>
    </source>
</evidence>
<feature type="compositionally biased region" description="Basic and acidic residues" evidence="6">
    <location>
        <begin position="171"/>
        <end position="186"/>
    </location>
</feature>
<organism evidence="9 10">
    <name type="scientific">Roseibium alexandrii</name>
    <dbReference type="NCBI Taxonomy" id="388408"/>
    <lineage>
        <taxon>Bacteria</taxon>
        <taxon>Pseudomonadati</taxon>
        <taxon>Pseudomonadota</taxon>
        <taxon>Alphaproteobacteria</taxon>
        <taxon>Hyphomicrobiales</taxon>
        <taxon>Stappiaceae</taxon>
        <taxon>Roseibium</taxon>
    </lineage>
</organism>
<dbReference type="GO" id="GO:0042274">
    <property type="term" value="P:ribosomal small subunit biogenesis"/>
    <property type="evidence" value="ECO:0007669"/>
    <property type="project" value="UniProtKB-UniRule"/>
</dbReference>
<dbReference type="RefSeq" id="WP_055671731.1">
    <property type="nucleotide sequence ID" value="NZ_CXWD01000007.1"/>
</dbReference>
<name>A0A0M7A3S1_9HYPH</name>
<dbReference type="Gene3D" id="2.40.30.60">
    <property type="entry name" value="RimM"/>
    <property type="match status" value="1"/>
</dbReference>
<dbReference type="Pfam" id="PF24986">
    <property type="entry name" value="PRC_RimM"/>
    <property type="match status" value="1"/>
</dbReference>
<dbReference type="STRING" id="388408.LAX5112_02050"/>
<evidence type="ECO:0000313" key="10">
    <source>
        <dbReference type="Proteomes" id="UP000053235"/>
    </source>
</evidence>
<evidence type="ECO:0000259" key="8">
    <source>
        <dbReference type="Pfam" id="PF24986"/>
    </source>
</evidence>
<protein>
    <recommendedName>
        <fullName evidence="5">Ribosome maturation factor RimM</fullName>
    </recommendedName>
</protein>